<keyword evidence="3" id="KW-0813">Transport</keyword>
<dbReference type="AlphaFoldDB" id="A0A2S7VJR1"/>
<gene>
    <name evidence="7" type="ORF">BTO08_16675</name>
</gene>
<evidence type="ECO:0000256" key="4">
    <source>
        <dbReference type="ARBA" id="ARBA00022729"/>
    </source>
</evidence>
<comment type="similarity">
    <text evidence="1">Belongs to the bacterial solute-binding protein 9 family.</text>
</comment>
<keyword evidence="5" id="KW-0864">Zinc transport</keyword>
<evidence type="ECO:0000313" key="7">
    <source>
        <dbReference type="EMBL" id="PQJ61900.1"/>
    </source>
</evidence>
<evidence type="ECO:0000313" key="8">
    <source>
        <dbReference type="Proteomes" id="UP000238730"/>
    </source>
</evidence>
<name>A0A2S7VJR1_PHOAN</name>
<dbReference type="InterPro" id="IPR006127">
    <property type="entry name" value="ZnuA-like"/>
</dbReference>
<dbReference type="Gene3D" id="3.40.50.1980">
    <property type="entry name" value="Nitrogenase molybdenum iron protein domain"/>
    <property type="match status" value="2"/>
</dbReference>
<dbReference type="RefSeq" id="WP_105061746.1">
    <property type="nucleotide sequence ID" value="NZ_MSCJ01000003.1"/>
</dbReference>
<dbReference type="EMBL" id="MSCJ01000003">
    <property type="protein sequence ID" value="PQJ61900.1"/>
    <property type="molecule type" value="Genomic_DNA"/>
</dbReference>
<evidence type="ECO:0000256" key="5">
    <source>
        <dbReference type="ARBA" id="ARBA00022906"/>
    </source>
</evidence>
<dbReference type="PANTHER" id="PTHR42953:SF3">
    <property type="entry name" value="HIGH-AFFINITY ZINC UPTAKE SYSTEM PROTEIN ZNUA"/>
    <property type="match status" value="1"/>
</dbReference>
<evidence type="ECO:0000256" key="6">
    <source>
        <dbReference type="SAM" id="SignalP"/>
    </source>
</evidence>
<dbReference type="Proteomes" id="UP000238730">
    <property type="component" value="Unassembled WGS sequence"/>
</dbReference>
<comment type="caution">
    <text evidence="7">The sequence shown here is derived from an EMBL/GenBank/DDBJ whole genome shotgun (WGS) entry which is preliminary data.</text>
</comment>
<proteinExistence type="inferred from homology"/>
<evidence type="ECO:0000256" key="2">
    <source>
        <dbReference type="ARBA" id="ARBA00015915"/>
    </source>
</evidence>
<keyword evidence="5" id="KW-0406">Ion transport</keyword>
<feature type="signal peptide" evidence="6">
    <location>
        <begin position="1"/>
        <end position="25"/>
    </location>
</feature>
<keyword evidence="4 6" id="KW-0732">Signal</keyword>
<accession>A0A2S7VJR1</accession>
<protein>
    <recommendedName>
        <fullName evidence="2">High-affinity zinc uptake system protein ZnuA</fullName>
    </recommendedName>
</protein>
<organism evidence="7 8">
    <name type="scientific">Photobacterium angustum</name>
    <dbReference type="NCBI Taxonomy" id="661"/>
    <lineage>
        <taxon>Bacteria</taxon>
        <taxon>Pseudomonadati</taxon>
        <taxon>Pseudomonadota</taxon>
        <taxon>Gammaproteobacteria</taxon>
        <taxon>Vibrionales</taxon>
        <taxon>Vibrionaceae</taxon>
        <taxon>Photobacterium</taxon>
    </lineage>
</organism>
<dbReference type="GO" id="GO:0006829">
    <property type="term" value="P:zinc ion transport"/>
    <property type="evidence" value="ECO:0007669"/>
    <property type="project" value="UniProtKB-KW"/>
</dbReference>
<dbReference type="GO" id="GO:0046872">
    <property type="term" value="F:metal ion binding"/>
    <property type="evidence" value="ECO:0007669"/>
    <property type="project" value="InterPro"/>
</dbReference>
<dbReference type="InterPro" id="IPR050492">
    <property type="entry name" value="Bact_metal-bind_prot9"/>
</dbReference>
<sequence length="296" mass="32959">MKKKSSFIALMTTLCVLFSVSKAMAAEAPIDVTVSIAPQKYFVKEIGGNNVDVNVMVPAGAEPDDYEPTPNQVVLLNKSKLYFSIGVPFEKSWLNKFKSSAKDLTIVDTQKGIERMPMAYNDDGERIPATSGIKDPHIWLSPALVRIQAMNIRDALINVDPQHQQEYRENYLKFSKKINQIDDALIAITAKIPAAHNQFMTYHPAWGYFATDYGLRQLPIQDEGKEASAQRLKSLIDTAKKQHIKVIFIEPQFSKEQAKVIANAIGGKVVAINPLAEDWGNNLLTVANAFESNVNH</sequence>
<dbReference type="OrthoDB" id="9793396at2"/>
<dbReference type="Pfam" id="PF01297">
    <property type="entry name" value="ZnuA"/>
    <property type="match status" value="1"/>
</dbReference>
<evidence type="ECO:0000256" key="3">
    <source>
        <dbReference type="ARBA" id="ARBA00022448"/>
    </source>
</evidence>
<keyword evidence="5" id="KW-0862">Zinc</keyword>
<feature type="chain" id="PRO_5015516028" description="High-affinity zinc uptake system protein ZnuA" evidence="6">
    <location>
        <begin position="26"/>
        <end position="296"/>
    </location>
</feature>
<evidence type="ECO:0000256" key="1">
    <source>
        <dbReference type="ARBA" id="ARBA00011028"/>
    </source>
</evidence>
<dbReference type="PANTHER" id="PTHR42953">
    <property type="entry name" value="HIGH-AFFINITY ZINC UPTAKE SYSTEM PROTEIN ZNUA-RELATED"/>
    <property type="match status" value="1"/>
</dbReference>
<reference evidence="7 8" key="1">
    <citation type="submission" date="2016-12" db="EMBL/GenBank/DDBJ databases">
        <title>Diversity of luminous bacteria.</title>
        <authorList>
            <person name="Yoshizawa S."/>
            <person name="Kogure K."/>
        </authorList>
    </citation>
    <scope>NUCLEOTIDE SEQUENCE [LARGE SCALE GENOMIC DNA]</scope>
    <source>
        <strain evidence="7 8">LC1-200</strain>
    </source>
</reference>
<dbReference type="SUPFAM" id="SSF53807">
    <property type="entry name" value="Helical backbone' metal receptor"/>
    <property type="match status" value="1"/>
</dbReference>